<comment type="caution">
    <text evidence="1">The sequence shown here is derived from an EMBL/GenBank/DDBJ whole genome shotgun (WGS) entry which is preliminary data.</text>
</comment>
<keyword evidence="2" id="KW-1185">Reference proteome</keyword>
<name>A0A6I4LVT4_9SPHN</name>
<dbReference type="InterPro" id="IPR014917">
    <property type="entry name" value="DUF1800"/>
</dbReference>
<evidence type="ECO:0000313" key="1">
    <source>
        <dbReference type="EMBL" id="MVZ97462.1"/>
    </source>
</evidence>
<organism evidence="1 2">
    <name type="scientific">Sphingorhabdus profundilacus</name>
    <dbReference type="NCBI Taxonomy" id="2509718"/>
    <lineage>
        <taxon>Bacteria</taxon>
        <taxon>Pseudomonadati</taxon>
        <taxon>Pseudomonadota</taxon>
        <taxon>Alphaproteobacteria</taxon>
        <taxon>Sphingomonadales</taxon>
        <taxon>Sphingomonadaceae</taxon>
        <taxon>Sphingorhabdus</taxon>
    </lineage>
</organism>
<dbReference type="RefSeq" id="WP_160353331.1">
    <property type="nucleotide sequence ID" value="NZ_SDWJ01000001.1"/>
</dbReference>
<dbReference type="Proteomes" id="UP000471147">
    <property type="component" value="Unassembled WGS sequence"/>
</dbReference>
<accession>A0A6I4LVT4</accession>
<evidence type="ECO:0000313" key="2">
    <source>
        <dbReference type="Proteomes" id="UP000471147"/>
    </source>
</evidence>
<dbReference type="OrthoDB" id="9772295at2"/>
<dbReference type="EMBL" id="SDWJ01000001">
    <property type="protein sequence ID" value="MVZ97462.1"/>
    <property type="molecule type" value="Genomic_DNA"/>
</dbReference>
<dbReference type="AlphaFoldDB" id="A0A6I4LVT4"/>
<gene>
    <name evidence="1" type="ORF">EUU23_07060</name>
</gene>
<dbReference type="PANTHER" id="PTHR43737">
    <property type="entry name" value="BLL7424 PROTEIN"/>
    <property type="match status" value="1"/>
</dbReference>
<dbReference type="PANTHER" id="PTHR43737:SF1">
    <property type="entry name" value="DUF1501 DOMAIN-CONTAINING PROTEIN"/>
    <property type="match status" value="1"/>
</dbReference>
<proteinExistence type="predicted"/>
<dbReference type="Pfam" id="PF08811">
    <property type="entry name" value="DUF1800"/>
    <property type="match status" value="1"/>
</dbReference>
<reference evidence="1 2" key="1">
    <citation type="submission" date="2019-01" db="EMBL/GenBank/DDBJ databases">
        <title>Sphingorhabdus lacus sp.nov., isolated from an oligotrophic freshwater lake.</title>
        <authorList>
            <person name="Park M."/>
        </authorList>
    </citation>
    <scope>NUCLEOTIDE SEQUENCE [LARGE SCALE GENOMIC DNA]</scope>
    <source>
        <strain evidence="1 2">IMCC26285</strain>
    </source>
</reference>
<protein>
    <submittedName>
        <fullName evidence="1">DUF1800 domain-containing protein</fullName>
    </submittedName>
</protein>
<sequence length="611" mass="65959">MKEALHGICLDGATEIDVPDDVSPALNAPESGKAPLVYTIPAASLLVAACGGGGGGGGSSGGSAPPTAQVAKPATDAEAARFILKSSLSVTEAEISNIRSIGFEPWLTAQMDAPISQTGVAWLAARGYDQNTADNFFDNEYPADYMIWSQLMIEANAVRKRVALALSEFFVVSIQGLDFDWRSQAIAFHWDQLNSNAFGSFRKMLEDVTLNPAMGYYLSTRGNRKEDTRSGRVPDENYAREVMQLFTIGLYQLNNDGTRKLDTNNQPIETYTNSDVSNLARVFTGYNWDFTGNVKIATVSDPNRQINSTGYVLKPMTLDPTKWEYPSTTSQHSTLEATFLGTTIPANTDGTVALKTALDALFNHANVGPFFSKQMIQRLVTSNPSPAYVDRVAKVFNNNGTGTRGDLRAVFKAIFLDDEARNAAGLTAPTFGKVREPMLRFVQWGRTFGAVSTSGNWRLGNYSDLASGLGQSPLRSPSVFNFFRPGYVPANTAIATNSLVAPEFQIINETSTPGYVNFMTTAIGTSNGIGGNDVKAAYTSELAIAHDSTALLDRLCLLLAANQISDSTKATIKTALDATAVTQTSSTTDKQRRVFMAVLLVMASPDYLVQK</sequence>